<dbReference type="PANTHER" id="PTHR36617">
    <property type="entry name" value="PROTEIN, PUTATIVE-RELATED"/>
    <property type="match status" value="1"/>
</dbReference>
<keyword evidence="3" id="KW-1185">Reference proteome</keyword>
<keyword evidence="2" id="KW-0548">Nucleotidyltransferase</keyword>
<organism evidence="2 3">
    <name type="scientific">Tanacetum coccineum</name>
    <dbReference type="NCBI Taxonomy" id="301880"/>
    <lineage>
        <taxon>Eukaryota</taxon>
        <taxon>Viridiplantae</taxon>
        <taxon>Streptophyta</taxon>
        <taxon>Embryophyta</taxon>
        <taxon>Tracheophyta</taxon>
        <taxon>Spermatophyta</taxon>
        <taxon>Magnoliopsida</taxon>
        <taxon>eudicotyledons</taxon>
        <taxon>Gunneridae</taxon>
        <taxon>Pentapetalae</taxon>
        <taxon>asterids</taxon>
        <taxon>campanulids</taxon>
        <taxon>Asterales</taxon>
        <taxon>Asteraceae</taxon>
        <taxon>Asteroideae</taxon>
        <taxon>Anthemideae</taxon>
        <taxon>Anthemidinae</taxon>
        <taxon>Tanacetum</taxon>
    </lineage>
</organism>
<feature type="domain" description="Reverse transcriptase zinc-binding" evidence="1">
    <location>
        <begin position="145"/>
        <end position="230"/>
    </location>
</feature>
<gene>
    <name evidence="2" type="ORF">Tco_0624501</name>
</gene>
<comment type="caution">
    <text evidence="2">The sequence shown here is derived from an EMBL/GenBank/DDBJ whole genome shotgun (WGS) entry which is preliminary data.</text>
</comment>
<keyword evidence="2" id="KW-0695">RNA-directed DNA polymerase</keyword>
<name>A0ABQ4WE52_9ASTR</name>
<evidence type="ECO:0000313" key="3">
    <source>
        <dbReference type="Proteomes" id="UP001151760"/>
    </source>
</evidence>
<evidence type="ECO:0000313" key="2">
    <source>
        <dbReference type="EMBL" id="GJS51139.1"/>
    </source>
</evidence>
<protein>
    <submittedName>
        <fullName evidence="2">RNA-directed DNA polymerase, eukaryota</fullName>
    </submittedName>
</protein>
<sequence length="333" mass="38804">MNLISHLTSIHGDIDDASSFHSHARNQGVWGRIVGTINSLHDKGIIPHSFLKRRINNGASTRFWHETWINSTPLRQQYPRLFHLALNKNCSIQDCWNNGWSLEWSRSISSGANAFNIANLYNQLANYSLNDSDDDWTWDIGMSTFTVKHTREYIDQSYLPNDGMETRWNRFLPKKINIFIWRSLRDRLPTRWNLSRKGIDIDSLSCPICDTGIETIQHTLWTCSLATTVWHRIFSWLQIPPPTLADLHDLYSWVDDLHISSSRRIILDTICGVVLLSLWNFRIETIFGTTPPKRCLLIDKIVDFSYSWYSSRNKLSPVTWNNWIQNPLEISSL</sequence>
<dbReference type="EMBL" id="BQNB010008564">
    <property type="protein sequence ID" value="GJS51139.1"/>
    <property type="molecule type" value="Genomic_DNA"/>
</dbReference>
<evidence type="ECO:0000259" key="1">
    <source>
        <dbReference type="Pfam" id="PF13966"/>
    </source>
</evidence>
<dbReference type="PANTHER" id="PTHR36617:SF16">
    <property type="entry name" value="OS04G0516500 PROTEIN"/>
    <property type="match status" value="1"/>
</dbReference>
<dbReference type="GO" id="GO:0003964">
    <property type="term" value="F:RNA-directed DNA polymerase activity"/>
    <property type="evidence" value="ECO:0007669"/>
    <property type="project" value="UniProtKB-KW"/>
</dbReference>
<reference evidence="2" key="1">
    <citation type="journal article" date="2022" name="Int. J. Mol. Sci.">
        <title>Draft Genome of Tanacetum Coccineum: Genomic Comparison of Closely Related Tanacetum-Family Plants.</title>
        <authorList>
            <person name="Yamashiro T."/>
            <person name="Shiraishi A."/>
            <person name="Nakayama K."/>
            <person name="Satake H."/>
        </authorList>
    </citation>
    <scope>NUCLEOTIDE SEQUENCE</scope>
</reference>
<proteinExistence type="predicted"/>
<keyword evidence="2" id="KW-0808">Transferase</keyword>
<accession>A0ABQ4WE52</accession>
<reference evidence="2" key="2">
    <citation type="submission" date="2022-01" db="EMBL/GenBank/DDBJ databases">
        <authorList>
            <person name="Yamashiro T."/>
            <person name="Shiraishi A."/>
            <person name="Satake H."/>
            <person name="Nakayama K."/>
        </authorList>
    </citation>
    <scope>NUCLEOTIDE SEQUENCE</scope>
</reference>
<dbReference type="Proteomes" id="UP001151760">
    <property type="component" value="Unassembled WGS sequence"/>
</dbReference>
<dbReference type="InterPro" id="IPR026960">
    <property type="entry name" value="RVT-Znf"/>
</dbReference>
<dbReference type="Pfam" id="PF13966">
    <property type="entry name" value="zf-RVT"/>
    <property type="match status" value="1"/>
</dbReference>